<feature type="compositionally biased region" description="Polar residues" evidence="1">
    <location>
        <begin position="1"/>
        <end position="10"/>
    </location>
</feature>
<feature type="compositionally biased region" description="Low complexity" evidence="1">
    <location>
        <begin position="49"/>
        <end position="72"/>
    </location>
</feature>
<dbReference type="AlphaFoldDB" id="A0AAD5W199"/>
<protein>
    <submittedName>
        <fullName evidence="2">Uncharacterized protein</fullName>
    </submittedName>
</protein>
<feature type="compositionally biased region" description="Low complexity" evidence="1">
    <location>
        <begin position="19"/>
        <end position="39"/>
    </location>
</feature>
<sequence>MTKSSCTTPAFSARKIPYSSPASARVTRSRTTAASSAPITPSPSPPSIPMTRSQTMPTPRSRSHSSSTSTSPGGITELRKANENAISDSLHRLVPSATFPSIDCGHGKKKPKLCMGRTASSRENMGRWYTYCTACKRREWISNQLHFPSLLETNEELNLLLSIRESLKPRRRRVDVSPSPALLPSTIKFVVWMEDFTWAVSINVPRPSGGAFCLNDYKIILGEQGIERGNRIEIYHSGNRAWALIEWDRFVYPGSAAQLFFRIQGVTCMPDFSTLSTAQQPNYCRAAASSPFSTPLASTPSPPAPSPLSPMGSNDVGMAHDAVEAEEERTGHFSLKLTQELSKHLVEGNDSYLEPLIFVSAAFRDTISEDLINVERLCVSNVSTNEVSSGTVSEFTDAYNTHLTKRLGELAADWLPKMP</sequence>
<accession>A0AAD5W199</accession>
<organism evidence="2 3">
    <name type="scientific">Leucocoprinus birnbaumii</name>
    <dbReference type="NCBI Taxonomy" id="56174"/>
    <lineage>
        <taxon>Eukaryota</taxon>
        <taxon>Fungi</taxon>
        <taxon>Dikarya</taxon>
        <taxon>Basidiomycota</taxon>
        <taxon>Agaricomycotina</taxon>
        <taxon>Agaricomycetes</taxon>
        <taxon>Agaricomycetidae</taxon>
        <taxon>Agaricales</taxon>
        <taxon>Agaricineae</taxon>
        <taxon>Agaricaceae</taxon>
        <taxon>Leucocoprinus</taxon>
    </lineage>
</organism>
<evidence type="ECO:0000256" key="1">
    <source>
        <dbReference type="SAM" id="MobiDB-lite"/>
    </source>
</evidence>
<dbReference type="Proteomes" id="UP001213000">
    <property type="component" value="Unassembled WGS sequence"/>
</dbReference>
<evidence type="ECO:0000313" key="3">
    <source>
        <dbReference type="Proteomes" id="UP001213000"/>
    </source>
</evidence>
<gene>
    <name evidence="2" type="ORF">NP233_g1029</name>
</gene>
<comment type="caution">
    <text evidence="2">The sequence shown here is derived from an EMBL/GenBank/DDBJ whole genome shotgun (WGS) entry which is preliminary data.</text>
</comment>
<dbReference type="EMBL" id="JANIEX010000034">
    <property type="protein sequence ID" value="KAJ3575544.1"/>
    <property type="molecule type" value="Genomic_DNA"/>
</dbReference>
<evidence type="ECO:0000313" key="2">
    <source>
        <dbReference type="EMBL" id="KAJ3575544.1"/>
    </source>
</evidence>
<reference evidence="2" key="1">
    <citation type="submission" date="2022-07" db="EMBL/GenBank/DDBJ databases">
        <title>Genome Sequence of Leucocoprinus birnbaumii.</title>
        <authorList>
            <person name="Buettner E."/>
        </authorList>
    </citation>
    <scope>NUCLEOTIDE SEQUENCE</scope>
    <source>
        <strain evidence="2">VT141</strain>
    </source>
</reference>
<feature type="region of interest" description="Disordered" evidence="1">
    <location>
        <begin position="1"/>
        <end position="76"/>
    </location>
</feature>
<keyword evidence="3" id="KW-1185">Reference proteome</keyword>
<proteinExistence type="predicted"/>
<name>A0AAD5W199_9AGAR</name>